<evidence type="ECO:0000259" key="1">
    <source>
        <dbReference type="PROSITE" id="PS50181"/>
    </source>
</evidence>
<dbReference type="PANTHER" id="PTHR20933:SF3">
    <property type="entry name" value="F-BOX ONLY PROTEIN 33"/>
    <property type="match status" value="1"/>
</dbReference>
<sequence length="450" mass="52532">MDRRAPKWGELPALAISNIYDYLDVNDVHIASSTCWHWRSVLFQKRFFKNFKFKLNVANDRQCNFFLQSLINLTSELTIIFDVRSIYHINKVKRILNRVSKSDHLTALRFHTKCMRLGASGSLLERDAKEIEQIFFEPIKMLLSRRFPSFKKLDLGCIETLALYATEFMKALSRPQDLKEITFASIKYDPSHYPIQIIEPILFEKCTSLQVLSLDYDTLNDEFLKTLRVLPLKKFMICVHGLDETHPGISENAWSEFSSRFETIDLILTLIYAYEAVDVLQHQIFRRSMPLSHLRVLFCNLINIDALDLLSRYFTDTLKSIQWIDSAFQEMDRNVMDLYLRSGQDPFVMMSWRCKLLEEIVIHGYVLDPHNLVGVSRLRGRSLKRLEVSMLDPPVSEMMNSFIEEISTQLGHKWRPQDSNTIHPALGYVQVSEDVRDEYVSNVIRADLAN</sequence>
<dbReference type="InterPro" id="IPR001810">
    <property type="entry name" value="F-box_dom"/>
</dbReference>
<accession>A0A7R8UK32</accession>
<proteinExistence type="predicted"/>
<dbReference type="FunCoup" id="A0A7R8UK32">
    <property type="interactions" value="402"/>
</dbReference>
<dbReference type="EMBL" id="LR899010">
    <property type="protein sequence ID" value="CAD7082301.1"/>
    <property type="molecule type" value="Genomic_DNA"/>
</dbReference>
<dbReference type="Pfam" id="PF00646">
    <property type="entry name" value="F-box"/>
    <property type="match status" value="1"/>
</dbReference>
<evidence type="ECO:0000313" key="3">
    <source>
        <dbReference type="Proteomes" id="UP000594454"/>
    </source>
</evidence>
<dbReference type="SUPFAM" id="SSF52047">
    <property type="entry name" value="RNI-like"/>
    <property type="match status" value="1"/>
</dbReference>
<feature type="domain" description="F-box" evidence="1">
    <location>
        <begin position="5"/>
        <end position="51"/>
    </location>
</feature>
<dbReference type="AlphaFoldDB" id="A0A7R8UK32"/>
<dbReference type="OrthoDB" id="8757000at2759"/>
<dbReference type="OMA" id="QNAFHIQ"/>
<organism evidence="2 3">
    <name type="scientific">Hermetia illucens</name>
    <name type="common">Black soldier fly</name>
    <dbReference type="NCBI Taxonomy" id="343691"/>
    <lineage>
        <taxon>Eukaryota</taxon>
        <taxon>Metazoa</taxon>
        <taxon>Ecdysozoa</taxon>
        <taxon>Arthropoda</taxon>
        <taxon>Hexapoda</taxon>
        <taxon>Insecta</taxon>
        <taxon>Pterygota</taxon>
        <taxon>Neoptera</taxon>
        <taxon>Endopterygota</taxon>
        <taxon>Diptera</taxon>
        <taxon>Brachycera</taxon>
        <taxon>Stratiomyomorpha</taxon>
        <taxon>Stratiomyidae</taxon>
        <taxon>Hermetiinae</taxon>
        <taxon>Hermetia</taxon>
    </lineage>
</organism>
<reference evidence="2 3" key="1">
    <citation type="submission" date="2020-11" db="EMBL/GenBank/DDBJ databases">
        <authorList>
            <person name="Wallbank WR R."/>
            <person name="Pardo Diaz C."/>
            <person name="Kozak K."/>
            <person name="Martin S."/>
            <person name="Jiggins C."/>
            <person name="Moest M."/>
            <person name="Warren A I."/>
            <person name="Generalovic N T."/>
            <person name="Byers J.R.P. K."/>
            <person name="Montejo-Kovacevich G."/>
            <person name="Yen C E."/>
        </authorList>
    </citation>
    <scope>NUCLEOTIDE SEQUENCE [LARGE SCALE GENOMIC DNA]</scope>
</reference>
<dbReference type="Gene3D" id="3.80.10.10">
    <property type="entry name" value="Ribonuclease Inhibitor"/>
    <property type="match status" value="1"/>
</dbReference>
<dbReference type="InParanoid" id="A0A7R8UK32"/>
<name>A0A7R8UK32_HERIL</name>
<dbReference type="GO" id="GO:0031398">
    <property type="term" value="P:positive regulation of protein ubiquitination"/>
    <property type="evidence" value="ECO:0007669"/>
    <property type="project" value="TreeGrafter"/>
</dbReference>
<evidence type="ECO:0000313" key="2">
    <source>
        <dbReference type="EMBL" id="CAD7082301.1"/>
    </source>
</evidence>
<dbReference type="Proteomes" id="UP000594454">
    <property type="component" value="Chromosome 2"/>
</dbReference>
<dbReference type="Gene3D" id="1.20.1280.50">
    <property type="match status" value="1"/>
</dbReference>
<dbReference type="InterPro" id="IPR032675">
    <property type="entry name" value="LRR_dom_sf"/>
</dbReference>
<gene>
    <name evidence="2" type="ORF">HERILL_LOCUS5347</name>
</gene>
<keyword evidence="3" id="KW-1185">Reference proteome</keyword>
<protein>
    <recommendedName>
        <fullName evidence="1">F-box domain-containing protein</fullName>
    </recommendedName>
</protein>
<dbReference type="PANTHER" id="PTHR20933">
    <property type="entry name" value="F-BOX ONLY PROTEIN 33"/>
    <property type="match status" value="1"/>
</dbReference>
<dbReference type="PROSITE" id="PS50181">
    <property type="entry name" value="FBOX"/>
    <property type="match status" value="1"/>
</dbReference>